<gene>
    <name evidence="2" type="ORF">OGAPHI_003171</name>
</gene>
<reference evidence="2" key="1">
    <citation type="journal article" date="2021" name="Open Biol.">
        <title>Shared evolutionary footprints suggest mitochondrial oxidative damage underlies multiple complex I losses in fungi.</title>
        <authorList>
            <person name="Schikora-Tamarit M.A."/>
            <person name="Marcet-Houben M."/>
            <person name="Nosek J."/>
            <person name="Gabaldon T."/>
        </authorList>
    </citation>
    <scope>NUCLEOTIDE SEQUENCE</scope>
    <source>
        <strain evidence="2">CBS6075</strain>
    </source>
</reference>
<sequence length="110" mass="12143">MLLNDLILEMIPKPVQNASNRPVQQYLTSCRITNDSNPLIPTLAAVRNIATTCKKMTIWAHVSPPRILPSSASERIGYSGESNSRKSHQRSPPASSVRTKHAIRTRLPGT</sequence>
<accession>A0A9P8P912</accession>
<feature type="region of interest" description="Disordered" evidence="1">
    <location>
        <begin position="67"/>
        <end position="110"/>
    </location>
</feature>
<organism evidence="2 3">
    <name type="scientific">Ogataea philodendri</name>
    <dbReference type="NCBI Taxonomy" id="1378263"/>
    <lineage>
        <taxon>Eukaryota</taxon>
        <taxon>Fungi</taxon>
        <taxon>Dikarya</taxon>
        <taxon>Ascomycota</taxon>
        <taxon>Saccharomycotina</taxon>
        <taxon>Pichiomycetes</taxon>
        <taxon>Pichiales</taxon>
        <taxon>Pichiaceae</taxon>
        <taxon>Ogataea</taxon>
    </lineage>
</organism>
<evidence type="ECO:0000313" key="3">
    <source>
        <dbReference type="Proteomes" id="UP000769157"/>
    </source>
</evidence>
<protein>
    <submittedName>
        <fullName evidence="2">Uncharacterized protein</fullName>
    </submittedName>
</protein>
<evidence type="ECO:0000256" key="1">
    <source>
        <dbReference type="SAM" id="MobiDB-lite"/>
    </source>
</evidence>
<keyword evidence="3" id="KW-1185">Reference proteome</keyword>
<proteinExistence type="predicted"/>
<evidence type="ECO:0000313" key="2">
    <source>
        <dbReference type="EMBL" id="KAH3667522.1"/>
    </source>
</evidence>
<dbReference type="Proteomes" id="UP000769157">
    <property type="component" value="Unassembled WGS sequence"/>
</dbReference>
<dbReference type="AlphaFoldDB" id="A0A9P8P912"/>
<reference evidence="2" key="2">
    <citation type="submission" date="2021-01" db="EMBL/GenBank/DDBJ databases">
        <authorList>
            <person name="Schikora-Tamarit M.A."/>
        </authorList>
    </citation>
    <scope>NUCLEOTIDE SEQUENCE</scope>
    <source>
        <strain evidence="2">CBS6075</strain>
    </source>
</reference>
<dbReference type="EMBL" id="JAEUBE010000183">
    <property type="protein sequence ID" value="KAH3667522.1"/>
    <property type="molecule type" value="Genomic_DNA"/>
</dbReference>
<comment type="caution">
    <text evidence="2">The sequence shown here is derived from an EMBL/GenBank/DDBJ whole genome shotgun (WGS) entry which is preliminary data.</text>
</comment>
<dbReference type="RefSeq" id="XP_046062334.1">
    <property type="nucleotide sequence ID" value="XM_046204121.1"/>
</dbReference>
<name>A0A9P8P912_9ASCO</name>
<dbReference type="GeneID" id="70235138"/>